<dbReference type="InterPro" id="IPR000524">
    <property type="entry name" value="Tscrpt_reg_HTH_GntR"/>
</dbReference>
<keyword evidence="3" id="KW-0804">Transcription</keyword>
<dbReference type="InterPro" id="IPR050679">
    <property type="entry name" value="Bact_HTH_transcr_reg"/>
</dbReference>
<dbReference type="InterPro" id="IPR011663">
    <property type="entry name" value="UTRA"/>
</dbReference>
<feature type="compositionally biased region" description="Basic and acidic residues" evidence="4">
    <location>
        <begin position="1"/>
        <end position="12"/>
    </location>
</feature>
<evidence type="ECO:0000256" key="1">
    <source>
        <dbReference type="ARBA" id="ARBA00023015"/>
    </source>
</evidence>
<dbReference type="GO" id="GO:0003700">
    <property type="term" value="F:DNA-binding transcription factor activity"/>
    <property type="evidence" value="ECO:0007669"/>
    <property type="project" value="InterPro"/>
</dbReference>
<dbReference type="PANTHER" id="PTHR44846:SF17">
    <property type="entry name" value="GNTR-FAMILY TRANSCRIPTIONAL REGULATOR"/>
    <property type="match status" value="1"/>
</dbReference>
<dbReference type="PROSITE" id="PS50949">
    <property type="entry name" value="HTH_GNTR"/>
    <property type="match status" value="1"/>
</dbReference>
<feature type="region of interest" description="Disordered" evidence="4">
    <location>
        <begin position="1"/>
        <end position="25"/>
    </location>
</feature>
<dbReference type="STRING" id="1915400.FM21_34630"/>
<evidence type="ECO:0000259" key="5">
    <source>
        <dbReference type="PROSITE" id="PS50949"/>
    </source>
</evidence>
<dbReference type="Proteomes" id="UP000029095">
    <property type="component" value="Unassembled WGS sequence"/>
</dbReference>
<dbReference type="AlphaFoldDB" id="A0A086MRA2"/>
<dbReference type="InterPro" id="IPR036388">
    <property type="entry name" value="WH-like_DNA-bd_sf"/>
</dbReference>
<evidence type="ECO:0000313" key="6">
    <source>
        <dbReference type="EMBL" id="KFG71420.1"/>
    </source>
</evidence>
<evidence type="ECO:0000256" key="3">
    <source>
        <dbReference type="ARBA" id="ARBA00023163"/>
    </source>
</evidence>
<dbReference type="InterPro" id="IPR028978">
    <property type="entry name" value="Chorismate_lyase_/UTRA_dom_sf"/>
</dbReference>
<dbReference type="EMBL" id="JNFQ01000007">
    <property type="protein sequence ID" value="KFG71420.1"/>
    <property type="molecule type" value="Genomic_DNA"/>
</dbReference>
<dbReference type="Pfam" id="PF07702">
    <property type="entry name" value="UTRA"/>
    <property type="match status" value="1"/>
</dbReference>
<keyword evidence="1" id="KW-0805">Transcription regulation</keyword>
<dbReference type="HOGENOM" id="CLU_063236_8_1_11"/>
<feature type="domain" description="HTH gntR-type" evidence="5">
    <location>
        <begin position="1"/>
        <end position="64"/>
    </location>
</feature>
<reference evidence="6 7" key="1">
    <citation type="submission" date="2014-05" db="EMBL/GenBank/DDBJ databases">
        <title>Complete genome sequence of the Streptomyces mutabilis TRM45540.</title>
        <authorList>
            <person name="Luo X."/>
            <person name="Zhang L."/>
        </authorList>
    </citation>
    <scope>NUCLEOTIDE SEQUENCE [LARGE SCALE GENOMIC DNA]</scope>
    <source>
        <strain evidence="6 7">TRM45540</strain>
    </source>
</reference>
<sequence length="252" mass="28150">MQRRILDDEFRQPDGSPGQLPTAGDLGTAYGLSRQAMNRVIERLKSEGLVHTRPGARGATVRDWEPLIFLPQQEFDQDRSPDTDIYTRLVHAAAREGTSRMDDVTIMQADEEIRSQLNLRPGEHVGVRLRTNIVDGVPAHTDDSYVALRIVDGTDWLLPGSVARGTNTVLAELGHELVHSVDQLEPRMTTEEENRRLGLGEGNSLPAIQLTSTGFDRDGNPVQVTRFTLPRRRNTVVYERRRPVHSTASETA</sequence>
<comment type="caution">
    <text evidence="6">The sequence shown here is derived from an EMBL/GenBank/DDBJ whole genome shotgun (WGS) entry which is preliminary data.</text>
</comment>
<dbReference type="Gene3D" id="3.40.1410.10">
    <property type="entry name" value="Chorismate lyase-like"/>
    <property type="match status" value="1"/>
</dbReference>
<dbReference type="GO" id="GO:0045892">
    <property type="term" value="P:negative regulation of DNA-templated transcription"/>
    <property type="evidence" value="ECO:0007669"/>
    <property type="project" value="TreeGrafter"/>
</dbReference>
<dbReference type="SUPFAM" id="SSF64288">
    <property type="entry name" value="Chorismate lyase-like"/>
    <property type="match status" value="1"/>
</dbReference>
<evidence type="ECO:0000256" key="2">
    <source>
        <dbReference type="ARBA" id="ARBA00023125"/>
    </source>
</evidence>
<dbReference type="GO" id="GO:0003677">
    <property type="term" value="F:DNA binding"/>
    <property type="evidence" value="ECO:0007669"/>
    <property type="project" value="UniProtKB-KW"/>
</dbReference>
<dbReference type="SUPFAM" id="SSF46785">
    <property type="entry name" value="Winged helix' DNA-binding domain"/>
    <property type="match status" value="1"/>
</dbReference>
<dbReference type="InterPro" id="IPR036390">
    <property type="entry name" value="WH_DNA-bd_sf"/>
</dbReference>
<proteinExistence type="predicted"/>
<keyword evidence="2" id="KW-0238">DNA-binding</keyword>
<keyword evidence="7" id="KW-1185">Reference proteome</keyword>
<protein>
    <recommendedName>
        <fullName evidence="5">HTH gntR-type domain-containing protein</fullName>
    </recommendedName>
</protein>
<accession>A0A086MRA2</accession>
<dbReference type="SMART" id="SM00866">
    <property type="entry name" value="UTRA"/>
    <property type="match status" value="1"/>
</dbReference>
<dbReference type="PANTHER" id="PTHR44846">
    <property type="entry name" value="MANNOSYL-D-GLYCERATE TRANSPORT/METABOLISM SYSTEM REPRESSOR MNGR-RELATED"/>
    <property type="match status" value="1"/>
</dbReference>
<dbReference type="Gene3D" id="1.10.10.10">
    <property type="entry name" value="Winged helix-like DNA-binding domain superfamily/Winged helix DNA-binding domain"/>
    <property type="match status" value="1"/>
</dbReference>
<name>A0A086MRA2_9ACTN</name>
<organism evidence="6 7">
    <name type="scientific">Streptomyces mutabilis</name>
    <dbReference type="NCBI Taxonomy" id="67332"/>
    <lineage>
        <taxon>Bacteria</taxon>
        <taxon>Bacillati</taxon>
        <taxon>Actinomycetota</taxon>
        <taxon>Actinomycetes</taxon>
        <taxon>Kitasatosporales</taxon>
        <taxon>Streptomycetaceae</taxon>
        <taxon>Streptomyces</taxon>
    </lineage>
</organism>
<evidence type="ECO:0000256" key="4">
    <source>
        <dbReference type="SAM" id="MobiDB-lite"/>
    </source>
</evidence>
<gene>
    <name evidence="6" type="ORF">FM21_34630</name>
</gene>
<evidence type="ECO:0000313" key="7">
    <source>
        <dbReference type="Proteomes" id="UP000029095"/>
    </source>
</evidence>